<dbReference type="STRING" id="1618550.UT39_C0002G0066"/>
<comment type="caution">
    <text evidence="1">The sequence shown here is derived from an EMBL/GenBank/DDBJ whole genome shotgun (WGS) entry which is preliminary data.</text>
</comment>
<evidence type="ECO:0008006" key="3">
    <source>
        <dbReference type="Google" id="ProtNLM"/>
    </source>
</evidence>
<sequence>MWERLGCSGVDPSVLSKSLSGQRLLTSTQLDILCKSLRLSKTEKHKLNENLKKDILDRYDLKYVDEDSGSSQNVALLELGLKSAKDFMKKGQPKYTLGYIDSLVDIIANTKKSCGQRNIERIDTISAELYVEYMDCMYSVVSEKEIFNRSKYPLRVIRGVGEKYKNEKLINSYYSLLASTYYIGKNPGKTIPCVYKHMDVDKIDDFQKMTALRAALISSGQIGRGDLVKHNYQTLIDLSKDWSDSYKVNVYDGVARSLFDTGDYKKANFYLEQLILALSTMDPADAYYITRKIQVFRTEMMFALKMRGLRTKNYMLKRCEELIQLCQIGGYDRIYKYARRYANEI</sequence>
<evidence type="ECO:0000313" key="2">
    <source>
        <dbReference type="Proteomes" id="UP000034246"/>
    </source>
</evidence>
<organism evidence="1 2">
    <name type="scientific">Candidatus Woesebacteria bacterium GW2011_GWA1_39_21</name>
    <dbReference type="NCBI Taxonomy" id="1618550"/>
    <lineage>
        <taxon>Bacteria</taxon>
        <taxon>Candidatus Woeseibacteriota</taxon>
    </lineage>
</organism>
<gene>
    <name evidence="1" type="ORF">UT39_C0002G0066</name>
</gene>
<protein>
    <recommendedName>
        <fullName evidence="3">HTH cro/C1-type domain-containing protein</fullName>
    </recommendedName>
</protein>
<dbReference type="AlphaFoldDB" id="A0A0G0QNB7"/>
<dbReference type="Proteomes" id="UP000034246">
    <property type="component" value="Unassembled WGS sequence"/>
</dbReference>
<evidence type="ECO:0000313" key="1">
    <source>
        <dbReference type="EMBL" id="KKR11885.1"/>
    </source>
</evidence>
<accession>A0A0G0QNB7</accession>
<proteinExistence type="predicted"/>
<reference evidence="1 2" key="1">
    <citation type="journal article" date="2015" name="Nature">
        <title>rRNA introns, odd ribosomes, and small enigmatic genomes across a large radiation of phyla.</title>
        <authorList>
            <person name="Brown C.T."/>
            <person name="Hug L.A."/>
            <person name="Thomas B.C."/>
            <person name="Sharon I."/>
            <person name="Castelle C.J."/>
            <person name="Singh A."/>
            <person name="Wilkins M.J."/>
            <person name="Williams K.H."/>
            <person name="Banfield J.F."/>
        </authorList>
    </citation>
    <scope>NUCLEOTIDE SEQUENCE [LARGE SCALE GENOMIC DNA]</scope>
</reference>
<dbReference type="EMBL" id="LBWP01000002">
    <property type="protein sequence ID" value="KKR11885.1"/>
    <property type="molecule type" value="Genomic_DNA"/>
</dbReference>
<name>A0A0G0QNB7_9BACT</name>